<feature type="repeat" description="Cell wall-binding" evidence="2">
    <location>
        <begin position="770"/>
        <end position="789"/>
    </location>
</feature>
<accession>A0A139QDQ6</accession>
<dbReference type="Pfam" id="PF19127">
    <property type="entry name" value="Choline_bind_3"/>
    <property type="match status" value="2"/>
</dbReference>
<evidence type="ECO:0000256" key="1">
    <source>
        <dbReference type="ARBA" id="ARBA00022737"/>
    </source>
</evidence>
<feature type="coiled-coil region" evidence="3">
    <location>
        <begin position="47"/>
        <end position="81"/>
    </location>
</feature>
<feature type="repeat" description="Cell wall-binding" evidence="2">
    <location>
        <begin position="810"/>
        <end position="829"/>
    </location>
</feature>
<dbReference type="PATRIC" id="fig|1303.83.peg.74"/>
<dbReference type="Proteomes" id="UP000070220">
    <property type="component" value="Unassembled WGS sequence"/>
</dbReference>
<comment type="caution">
    <text evidence="4">The sequence shown here is derived from an EMBL/GenBank/DDBJ whole genome shotgun (WGS) entry which is preliminary data.</text>
</comment>
<dbReference type="SUPFAM" id="SSF69360">
    <property type="entry name" value="Cell wall binding repeat"/>
    <property type="match status" value="1"/>
</dbReference>
<evidence type="ECO:0000256" key="2">
    <source>
        <dbReference type="PROSITE-ProRule" id="PRU00591"/>
    </source>
</evidence>
<evidence type="ECO:0000256" key="3">
    <source>
        <dbReference type="SAM" id="Coils"/>
    </source>
</evidence>
<feature type="repeat" description="Cell wall-binding" evidence="2">
    <location>
        <begin position="790"/>
        <end position="809"/>
    </location>
</feature>
<reference evidence="4 5" key="1">
    <citation type="submission" date="2016-01" db="EMBL/GenBank/DDBJ databases">
        <title>Highly variable Streptococcus oralis are common among viridans streptococci isolated from primates.</title>
        <authorList>
            <person name="Denapaite D."/>
            <person name="Rieger M."/>
            <person name="Koendgen S."/>
            <person name="Brueckner R."/>
            <person name="Ochigava I."/>
            <person name="Kappeler P."/>
            <person name="Maetz-Rensing K."/>
            <person name="Leendertz F."/>
            <person name="Hakenbeck R."/>
        </authorList>
    </citation>
    <scope>NUCLEOTIDE SEQUENCE [LARGE SCALE GENOMIC DNA]</scope>
    <source>
        <strain evidence="4 5">DD30</strain>
    </source>
</reference>
<dbReference type="PROSITE" id="PS51170">
    <property type="entry name" value="CW"/>
    <property type="match status" value="3"/>
</dbReference>
<feature type="coiled-coil region" evidence="3">
    <location>
        <begin position="111"/>
        <end position="227"/>
    </location>
</feature>
<dbReference type="Gene3D" id="2.10.270.10">
    <property type="entry name" value="Cholin Binding"/>
    <property type="match status" value="1"/>
</dbReference>
<name>A0A139QDQ6_STROR</name>
<keyword evidence="1" id="KW-0677">Repeat</keyword>
<keyword evidence="3" id="KW-0175">Coiled coil</keyword>
<feature type="coiled-coil region" evidence="3">
    <location>
        <begin position="562"/>
        <end position="638"/>
    </location>
</feature>
<evidence type="ECO:0000313" key="4">
    <source>
        <dbReference type="EMBL" id="KXU00689.1"/>
    </source>
</evidence>
<gene>
    <name evidence="4" type="ORF">SORDD30_00071</name>
</gene>
<organism evidence="4 5">
    <name type="scientific">Streptococcus oralis</name>
    <dbReference type="NCBI Taxonomy" id="1303"/>
    <lineage>
        <taxon>Bacteria</taxon>
        <taxon>Bacillati</taxon>
        <taxon>Bacillota</taxon>
        <taxon>Bacilli</taxon>
        <taxon>Lactobacillales</taxon>
        <taxon>Streptococcaceae</taxon>
        <taxon>Streptococcus</taxon>
    </lineage>
</organism>
<dbReference type="AlphaFoldDB" id="A0A139QDQ6"/>
<proteinExistence type="predicted"/>
<dbReference type="RefSeq" id="WP_330996663.1">
    <property type="nucleotide sequence ID" value="NZ_KQ970370.1"/>
</dbReference>
<dbReference type="EMBL" id="LQRP01000002">
    <property type="protein sequence ID" value="KXU00689.1"/>
    <property type="molecule type" value="Genomic_DNA"/>
</dbReference>
<evidence type="ECO:0000313" key="5">
    <source>
        <dbReference type="Proteomes" id="UP000070220"/>
    </source>
</evidence>
<dbReference type="InterPro" id="IPR018337">
    <property type="entry name" value="Cell_wall/Cho-bd_repeat"/>
</dbReference>
<protein>
    <submittedName>
        <fullName evidence="4">Choline binding protein A</fullName>
    </submittedName>
</protein>
<feature type="coiled-coil region" evidence="3">
    <location>
        <begin position="667"/>
        <end position="739"/>
    </location>
</feature>
<sequence>MKKEQVLLGLGLATAIATGFTNHVKADELINEKSSKVNATQVETKKAEVTESDVKKAEVKLNQAIEEEKNAQKIVDKTQQEYASAVTNKNKADDALKQAQEFAKQATPEKIKNAEKDLAAKQVTVKKAEENLAGVKQGEKQAQTSVENQQTVVNKAKTQVDQRAADVKKAQDKVRVAEKAFDWNTLREVQQTAEKLDAKVKADQAKVSSLTSEFSKAQQERKALVERGNKNRSTLEKNLKSAGNKFLTVTVPHEIQSNSVSESDSKTPPLEEKTFVGRDGKTLYVAANEDVNFSGERTETIVVSSKDYVNVPHVVDYKKVSEEVRKYLIELRRINGIDIPVPAVTDKALRYGKARANEMVANNKLSHDTKLKNQDFGFKDATENATAGSVPEKSVLSEKELAYKEVLSYFNDYSNASLYGSSTPKESNTFNYGHRIPLLAASGTGMAVGASSSEKTSYGNYGVLTFISENKDVYSTLPSVISPSERRSYVYNGETYYYDPSDSYSLARAENKDSNPDYSEFYFNGKRVKFLPKITFRYVWNEITHPKNPAYTKAKEALDNFNRKQRNEETMANEKLSSLNNNLTIAKTTLDKDKKELDKSKKRLVDLTKQNEAKLNVLKSAQAELSKQQTLLSAAKTEFLKQEIELNRLKGVKNDKIKFVKTAEQSLKNAKKDLDTAHQYVTNLKNAPKKLDEAKKSLIIAKQKVEEAKKALENANAKLKNAKVKKETAKKEYIKVSEAYKLKVRLASKGSWIQSSGRWWYRHNNGSYTSNGWELINGKWYHFDRSGWMQTGWVQSGNSWYYLSGSGDMQTGWVKTGGLWYYLNSSGAMQTGWFSVSGKWYYAYGSGALAISTTTPDGYHVNYNGEWIK</sequence>